<dbReference type="GO" id="GO:0030248">
    <property type="term" value="F:cellulose binding"/>
    <property type="evidence" value="ECO:0007669"/>
    <property type="project" value="UniProtKB-UniRule"/>
</dbReference>
<dbReference type="GO" id="GO:0008810">
    <property type="term" value="F:cellulase activity"/>
    <property type="evidence" value="ECO:0007669"/>
    <property type="project" value="UniProtKB-UniRule"/>
</dbReference>
<protein>
    <recommendedName>
        <fullName evidence="6">AA9 family lytic polysaccharide monooxygenase</fullName>
        <ecNumber evidence="6">1.14.99.56</ecNumber>
    </recommendedName>
    <alternativeName>
        <fullName evidence="6">Endo-beta-1,4-glucanase</fullName>
    </alternativeName>
    <alternativeName>
        <fullName evidence="6">Glycosyl hydrolase 61 family protein</fullName>
    </alternativeName>
</protein>
<comment type="domain">
    <text evidence="6">Has a modular structure: an endo-beta-1,4-glucanase catalytic module at the N-terminus, a linker rich in serines and threonines, and a C-terminal carbohydrate-binding module (CBM).</text>
</comment>
<organism evidence="8 9">
    <name type="scientific">Hyaloscypha hepaticicola</name>
    <dbReference type="NCBI Taxonomy" id="2082293"/>
    <lineage>
        <taxon>Eukaryota</taxon>
        <taxon>Fungi</taxon>
        <taxon>Dikarya</taxon>
        <taxon>Ascomycota</taxon>
        <taxon>Pezizomycotina</taxon>
        <taxon>Leotiomycetes</taxon>
        <taxon>Helotiales</taxon>
        <taxon>Hyaloscyphaceae</taxon>
        <taxon>Hyaloscypha</taxon>
    </lineage>
</organism>
<keyword evidence="8" id="KW-0560">Oxidoreductase</keyword>
<keyword evidence="6" id="KW-0624">Polysaccharide degradation</keyword>
<feature type="domain" description="Auxiliary Activity family 9 catalytic" evidence="7">
    <location>
        <begin position="24"/>
        <end position="78"/>
    </location>
</feature>
<dbReference type="GO" id="GO:0005576">
    <property type="term" value="C:extracellular region"/>
    <property type="evidence" value="ECO:0007669"/>
    <property type="project" value="UniProtKB-SubCell"/>
</dbReference>
<evidence type="ECO:0000256" key="1">
    <source>
        <dbReference type="ARBA" id="ARBA00001973"/>
    </source>
</evidence>
<evidence type="ECO:0000313" key="8">
    <source>
        <dbReference type="EMBL" id="PMD21643.1"/>
    </source>
</evidence>
<evidence type="ECO:0000256" key="4">
    <source>
        <dbReference type="ARBA" id="ARBA00023157"/>
    </source>
</evidence>
<evidence type="ECO:0000256" key="3">
    <source>
        <dbReference type="ARBA" id="ARBA00022525"/>
    </source>
</evidence>
<keyword evidence="9" id="KW-1185">Reference proteome</keyword>
<dbReference type="GO" id="GO:0004497">
    <property type="term" value="F:monooxygenase activity"/>
    <property type="evidence" value="ECO:0007669"/>
    <property type="project" value="UniProtKB-KW"/>
</dbReference>
<accession>A0A2J6Q5X2</accession>
<reference evidence="8 9" key="1">
    <citation type="submission" date="2016-05" db="EMBL/GenBank/DDBJ databases">
        <title>A degradative enzymes factory behind the ericoid mycorrhizal symbiosis.</title>
        <authorList>
            <consortium name="DOE Joint Genome Institute"/>
            <person name="Martino E."/>
            <person name="Morin E."/>
            <person name="Grelet G."/>
            <person name="Kuo A."/>
            <person name="Kohler A."/>
            <person name="Daghino S."/>
            <person name="Barry K."/>
            <person name="Choi C."/>
            <person name="Cichocki N."/>
            <person name="Clum A."/>
            <person name="Copeland A."/>
            <person name="Hainaut M."/>
            <person name="Haridas S."/>
            <person name="Labutti K."/>
            <person name="Lindquist E."/>
            <person name="Lipzen A."/>
            <person name="Khouja H.-R."/>
            <person name="Murat C."/>
            <person name="Ohm R."/>
            <person name="Olson A."/>
            <person name="Spatafora J."/>
            <person name="Veneault-Fourrey C."/>
            <person name="Henrissat B."/>
            <person name="Grigoriev I."/>
            <person name="Martin F."/>
            <person name="Perotto S."/>
        </authorList>
    </citation>
    <scope>NUCLEOTIDE SEQUENCE [LARGE SCALE GENOMIC DNA]</scope>
    <source>
        <strain evidence="8 9">UAMH 7357</strain>
    </source>
</reference>
<proteinExistence type="predicted"/>
<dbReference type="STRING" id="1745343.A0A2J6Q5X2"/>
<evidence type="ECO:0000259" key="7">
    <source>
        <dbReference type="Pfam" id="PF03443"/>
    </source>
</evidence>
<keyword evidence="8" id="KW-0503">Monooxygenase</keyword>
<dbReference type="Proteomes" id="UP000235672">
    <property type="component" value="Unassembled WGS sequence"/>
</dbReference>
<evidence type="ECO:0000313" key="9">
    <source>
        <dbReference type="Proteomes" id="UP000235672"/>
    </source>
</evidence>
<sequence length="172" mass="18366">MAILQHSEELAKRPLPPPFRAARIHNPSPAGTPQCYIECAQVIVINGGTGTLGPLASIPEWVKGDEPGCIVNIYNSLTNYITPGPAVWTNQGIGLSVAAAQTAATQAVAPTPATTAVGDVVQKYGAMRRCELCEINELCGRNDMQSEWVVLLTVFMMECRPSMDCMTLSSCS</sequence>
<evidence type="ECO:0000256" key="6">
    <source>
        <dbReference type="RuleBase" id="RU368122"/>
    </source>
</evidence>
<dbReference type="Pfam" id="PF03443">
    <property type="entry name" value="AA9"/>
    <property type="match status" value="1"/>
</dbReference>
<dbReference type="PANTHER" id="PTHR33353:SF11">
    <property type="entry name" value="GLYCOSYLHYDROLASE FAMILY 61-7 PROTEIN"/>
    <property type="match status" value="1"/>
</dbReference>
<gene>
    <name evidence="8" type="ORF">NA56DRAFT_748627</name>
</gene>
<dbReference type="InterPro" id="IPR049892">
    <property type="entry name" value="AA9"/>
</dbReference>
<comment type="catalytic activity">
    <reaction evidence="6">
        <text>[(1-&gt;4)-beta-D-glucosyl]n+m + reduced acceptor + O2 = 4-dehydro-beta-D-glucosyl-[(1-&gt;4)-beta-D-glucosyl]n-1 + [(1-&gt;4)-beta-D-glucosyl]m + acceptor + H2O.</text>
        <dbReference type="EC" id="1.14.99.56"/>
    </reaction>
</comment>
<dbReference type="InterPro" id="IPR005103">
    <property type="entry name" value="AA9_LPMO"/>
</dbReference>
<keyword evidence="3 6" id="KW-0964">Secreted</keyword>
<keyword evidence="5" id="KW-0325">Glycoprotein</keyword>
<dbReference type="EMBL" id="KZ613480">
    <property type="protein sequence ID" value="PMD21643.1"/>
    <property type="molecule type" value="Genomic_DNA"/>
</dbReference>
<comment type="subcellular location">
    <subcellularLocation>
        <location evidence="2 6">Secreted</location>
    </subcellularLocation>
</comment>
<dbReference type="PANTHER" id="PTHR33353">
    <property type="entry name" value="PUTATIVE (AFU_ORTHOLOGUE AFUA_1G12560)-RELATED"/>
    <property type="match status" value="1"/>
</dbReference>
<name>A0A2J6Q5X2_9HELO</name>
<evidence type="ECO:0000256" key="5">
    <source>
        <dbReference type="ARBA" id="ARBA00023180"/>
    </source>
</evidence>
<evidence type="ECO:0000256" key="2">
    <source>
        <dbReference type="ARBA" id="ARBA00004613"/>
    </source>
</evidence>
<keyword evidence="6" id="KW-0136">Cellulose degradation</keyword>
<dbReference type="AlphaFoldDB" id="A0A2J6Q5X2"/>
<keyword evidence="4 6" id="KW-1015">Disulfide bond</keyword>
<dbReference type="Gene3D" id="2.70.50.70">
    <property type="match status" value="1"/>
</dbReference>
<keyword evidence="6" id="KW-0119">Carbohydrate metabolism</keyword>
<dbReference type="OrthoDB" id="6038816at2759"/>
<dbReference type="EC" id="1.14.99.56" evidence="6"/>
<comment type="function">
    <text evidence="6">Lytic polysaccharide monooxygenase (LMPO) that depolymerizes crystalline and amorphous polysaccharides via the oxidation of scissile alpha- or beta-(1-4)-glycosidic bonds, yielding C1 and/or C4 oxidation products. Catalysis by LPMOs requires the reduction of the active-site copper from Cu(II) to Cu(I) by a reducing agent and H(2)O(2) or O(2) as a cosubstrate.</text>
</comment>
<comment type="cofactor">
    <cofactor evidence="1">
        <name>Cu(2+)</name>
        <dbReference type="ChEBI" id="CHEBI:29036"/>
    </cofactor>
</comment>
<dbReference type="GO" id="GO:0030245">
    <property type="term" value="P:cellulose catabolic process"/>
    <property type="evidence" value="ECO:0007669"/>
    <property type="project" value="UniProtKB-UniRule"/>
</dbReference>